<evidence type="ECO:0000313" key="1">
    <source>
        <dbReference type="EMBL" id="KAK5774716.1"/>
    </source>
</evidence>
<evidence type="ECO:0000313" key="2">
    <source>
        <dbReference type="Proteomes" id="UP001358586"/>
    </source>
</evidence>
<comment type="caution">
    <text evidence="1">The sequence shown here is derived from an EMBL/GenBank/DDBJ whole genome shotgun (WGS) entry which is preliminary data.</text>
</comment>
<accession>A0ABR0MLI9</accession>
<name>A0ABR0MLI9_GOSAR</name>
<protein>
    <submittedName>
        <fullName evidence="1">Uncharacterized protein</fullName>
    </submittedName>
</protein>
<reference evidence="1 2" key="1">
    <citation type="submission" date="2023-03" db="EMBL/GenBank/DDBJ databases">
        <title>WGS of Gossypium arboreum.</title>
        <authorList>
            <person name="Yu D."/>
        </authorList>
    </citation>
    <scope>NUCLEOTIDE SEQUENCE [LARGE SCALE GENOMIC DNA]</scope>
    <source>
        <tissue evidence="1">Leaf</tissue>
    </source>
</reference>
<sequence length="100" mass="11342">MENKRMKNGGVLGYAVEMVERGRLRNGRILYFHQSRHSKTVFIGESASLTPISTEKTRDLINASTKVWRNGRTEKAARESLAWENPCESLIAVLACSRNF</sequence>
<proteinExistence type="predicted"/>
<dbReference type="EMBL" id="JARKNE010000012">
    <property type="protein sequence ID" value="KAK5774716.1"/>
    <property type="molecule type" value="Genomic_DNA"/>
</dbReference>
<dbReference type="Proteomes" id="UP001358586">
    <property type="component" value="Chromosome 12"/>
</dbReference>
<keyword evidence="2" id="KW-1185">Reference proteome</keyword>
<organism evidence="1 2">
    <name type="scientific">Gossypium arboreum</name>
    <name type="common">Tree cotton</name>
    <name type="synonym">Gossypium nanking</name>
    <dbReference type="NCBI Taxonomy" id="29729"/>
    <lineage>
        <taxon>Eukaryota</taxon>
        <taxon>Viridiplantae</taxon>
        <taxon>Streptophyta</taxon>
        <taxon>Embryophyta</taxon>
        <taxon>Tracheophyta</taxon>
        <taxon>Spermatophyta</taxon>
        <taxon>Magnoliopsida</taxon>
        <taxon>eudicotyledons</taxon>
        <taxon>Gunneridae</taxon>
        <taxon>Pentapetalae</taxon>
        <taxon>rosids</taxon>
        <taxon>malvids</taxon>
        <taxon>Malvales</taxon>
        <taxon>Malvaceae</taxon>
        <taxon>Malvoideae</taxon>
        <taxon>Gossypium</taxon>
    </lineage>
</organism>
<gene>
    <name evidence="1" type="ORF">PVK06_042572</name>
</gene>